<evidence type="ECO:0000259" key="3">
    <source>
        <dbReference type="Pfam" id="PF08338"/>
    </source>
</evidence>
<evidence type="ECO:0008006" key="6">
    <source>
        <dbReference type="Google" id="ProtNLM"/>
    </source>
</evidence>
<dbReference type="PANTHER" id="PTHR11092:SF0">
    <property type="entry name" value="EPIMERASE FAMILY PROTEIN SDR39U1"/>
    <property type="match status" value="1"/>
</dbReference>
<name>A0A2T0TXM5_9ACTN</name>
<dbReference type="OrthoDB" id="9801773at2"/>
<feature type="domain" description="NAD-dependent epimerase/dehydratase" evidence="2">
    <location>
        <begin position="3"/>
        <end position="216"/>
    </location>
</feature>
<evidence type="ECO:0000256" key="1">
    <source>
        <dbReference type="ARBA" id="ARBA00009353"/>
    </source>
</evidence>
<dbReference type="InterPro" id="IPR010099">
    <property type="entry name" value="SDR39U1"/>
</dbReference>
<dbReference type="InterPro" id="IPR001509">
    <property type="entry name" value="Epimerase_deHydtase"/>
</dbReference>
<dbReference type="Pfam" id="PF08338">
    <property type="entry name" value="DUF1731"/>
    <property type="match status" value="1"/>
</dbReference>
<dbReference type="SUPFAM" id="SSF51735">
    <property type="entry name" value="NAD(P)-binding Rossmann-fold domains"/>
    <property type="match status" value="1"/>
</dbReference>
<dbReference type="RefSeq" id="WP_106275928.1">
    <property type="nucleotide sequence ID" value="NZ_PVTG01000003.1"/>
</dbReference>
<organism evidence="4 5">
    <name type="scientific">Geodermatophilus tzadiensis</name>
    <dbReference type="NCBI Taxonomy" id="1137988"/>
    <lineage>
        <taxon>Bacteria</taxon>
        <taxon>Bacillati</taxon>
        <taxon>Actinomycetota</taxon>
        <taxon>Actinomycetes</taxon>
        <taxon>Geodermatophilales</taxon>
        <taxon>Geodermatophilaceae</taxon>
        <taxon>Geodermatophilus</taxon>
    </lineage>
</organism>
<dbReference type="EMBL" id="PVTG01000003">
    <property type="protein sequence ID" value="PRY50446.1"/>
    <property type="molecule type" value="Genomic_DNA"/>
</dbReference>
<dbReference type="InterPro" id="IPR036291">
    <property type="entry name" value="NAD(P)-bd_dom_sf"/>
</dbReference>
<evidence type="ECO:0000313" key="5">
    <source>
        <dbReference type="Proteomes" id="UP000239210"/>
    </source>
</evidence>
<dbReference type="Gene3D" id="3.40.50.720">
    <property type="entry name" value="NAD(P)-binding Rossmann-like Domain"/>
    <property type="match status" value="1"/>
</dbReference>
<dbReference type="Proteomes" id="UP000239210">
    <property type="component" value="Unassembled WGS sequence"/>
</dbReference>
<proteinExistence type="inferred from homology"/>
<protein>
    <recommendedName>
        <fullName evidence="6">TIGR01777 family protein</fullName>
    </recommendedName>
</protein>
<evidence type="ECO:0000259" key="2">
    <source>
        <dbReference type="Pfam" id="PF01370"/>
    </source>
</evidence>
<dbReference type="AlphaFoldDB" id="A0A2T0TXM5"/>
<comment type="similarity">
    <text evidence="1">Belongs to the NAD(P)-dependent epimerase/dehydratase family. SDR39U1 subfamily.</text>
</comment>
<keyword evidence="5" id="KW-1185">Reference proteome</keyword>
<dbReference type="NCBIfam" id="TIGR01777">
    <property type="entry name" value="yfcH"/>
    <property type="match status" value="1"/>
</dbReference>
<comment type="caution">
    <text evidence="4">The sequence shown here is derived from an EMBL/GenBank/DDBJ whole genome shotgun (WGS) entry which is preliminary data.</text>
</comment>
<accession>A0A2T0TXM5</accession>
<reference evidence="4 5" key="1">
    <citation type="submission" date="2018-03" db="EMBL/GenBank/DDBJ databases">
        <title>Genomic Encyclopedia of Archaeal and Bacterial Type Strains, Phase II (KMG-II): from individual species to whole genera.</title>
        <authorList>
            <person name="Goeker M."/>
        </authorList>
    </citation>
    <scope>NUCLEOTIDE SEQUENCE [LARGE SCALE GENOMIC DNA]</scope>
    <source>
        <strain evidence="4 5">DSM 45416</strain>
    </source>
</reference>
<evidence type="ECO:0000313" key="4">
    <source>
        <dbReference type="EMBL" id="PRY50446.1"/>
    </source>
</evidence>
<feature type="domain" description="DUF1731" evidence="3">
    <location>
        <begin position="252"/>
        <end position="299"/>
    </location>
</feature>
<sequence length="303" mass="32272">MKIAVTGASGLIGNALVPALRADGHEVIRLVRRTPRTADEHRWEPQHHSIDATLLRDVDAVVNLAGTPIRPRPFTEGYRRDVLGSRVDSTRTLSEALATVAAEEPGRRRVLLSASAVGYYGDTGDRVTDEQGPAGDDFLARVCVQWEDATRPAADAGVRVATLRTGLVIGRGAMLVRILGTVFRAGLGGRMGSGRQYWPWIGLADEVGAIRFLLTADGVSGPVNLTGPDPVTNADFVRDLARAVHRPAVLPVPAPVIRLALGEFGRSSVLAGQRAVPAKLQAAGYRFTHPDLPAALRDALARG</sequence>
<dbReference type="PANTHER" id="PTHR11092">
    <property type="entry name" value="SUGAR NUCLEOTIDE EPIMERASE RELATED"/>
    <property type="match status" value="1"/>
</dbReference>
<dbReference type="Pfam" id="PF01370">
    <property type="entry name" value="Epimerase"/>
    <property type="match status" value="1"/>
</dbReference>
<gene>
    <name evidence="4" type="ORF">LY71_1032</name>
</gene>
<dbReference type="InterPro" id="IPR013549">
    <property type="entry name" value="DUF1731"/>
</dbReference>